<name>A0ACC1H841_9FUNG</name>
<proteinExistence type="predicted"/>
<accession>A0ACC1H841</accession>
<comment type="caution">
    <text evidence="1">The sequence shown here is derived from an EMBL/GenBank/DDBJ whole genome shotgun (WGS) entry which is preliminary data.</text>
</comment>
<feature type="non-terminal residue" evidence="1">
    <location>
        <position position="1"/>
    </location>
</feature>
<keyword evidence="2" id="KW-1185">Reference proteome</keyword>
<feature type="non-terminal residue" evidence="1">
    <location>
        <position position="55"/>
    </location>
</feature>
<organism evidence="1 2">
    <name type="scientific">Spiromyces aspiralis</name>
    <dbReference type="NCBI Taxonomy" id="68401"/>
    <lineage>
        <taxon>Eukaryota</taxon>
        <taxon>Fungi</taxon>
        <taxon>Fungi incertae sedis</taxon>
        <taxon>Zoopagomycota</taxon>
        <taxon>Kickxellomycotina</taxon>
        <taxon>Kickxellomycetes</taxon>
        <taxon>Kickxellales</taxon>
        <taxon>Kickxellaceae</taxon>
        <taxon>Spiromyces</taxon>
    </lineage>
</organism>
<sequence length="55" mass="6166">HLPMPLHTSPAASPLPLDDSQDIMASSDDSFRSFEESDAEPVELLLEDFEKEQHI</sequence>
<evidence type="ECO:0000313" key="1">
    <source>
        <dbReference type="EMBL" id="KAJ1670753.1"/>
    </source>
</evidence>
<protein>
    <submittedName>
        <fullName evidence="1">Uncharacterized protein</fullName>
    </submittedName>
</protein>
<dbReference type="Proteomes" id="UP001145114">
    <property type="component" value="Unassembled WGS sequence"/>
</dbReference>
<reference evidence="1" key="1">
    <citation type="submission" date="2022-06" db="EMBL/GenBank/DDBJ databases">
        <title>Phylogenomic reconstructions and comparative analyses of Kickxellomycotina fungi.</title>
        <authorList>
            <person name="Reynolds N.K."/>
            <person name="Stajich J.E."/>
            <person name="Barry K."/>
            <person name="Grigoriev I.V."/>
            <person name="Crous P."/>
            <person name="Smith M.E."/>
        </authorList>
    </citation>
    <scope>NUCLEOTIDE SEQUENCE</scope>
    <source>
        <strain evidence="1">RSA 2271</strain>
    </source>
</reference>
<dbReference type="EMBL" id="JAMZIH010009096">
    <property type="protein sequence ID" value="KAJ1670753.1"/>
    <property type="molecule type" value="Genomic_DNA"/>
</dbReference>
<evidence type="ECO:0000313" key="2">
    <source>
        <dbReference type="Proteomes" id="UP001145114"/>
    </source>
</evidence>
<gene>
    <name evidence="1" type="ORF">EV182_008020</name>
</gene>